<feature type="transmembrane region" description="Helical" evidence="1">
    <location>
        <begin position="17"/>
        <end position="35"/>
    </location>
</feature>
<organism evidence="2 3">
    <name type="scientific">Marvinbryantia formatexigens DSM 14469</name>
    <dbReference type="NCBI Taxonomy" id="478749"/>
    <lineage>
        <taxon>Bacteria</taxon>
        <taxon>Bacillati</taxon>
        <taxon>Bacillota</taxon>
        <taxon>Clostridia</taxon>
        <taxon>Lachnospirales</taxon>
        <taxon>Lachnospiraceae</taxon>
        <taxon>Marvinbryantia</taxon>
    </lineage>
</organism>
<evidence type="ECO:0000313" key="3">
    <source>
        <dbReference type="Proteomes" id="UP000005561"/>
    </source>
</evidence>
<proteinExistence type="predicted"/>
<sequence length="42" mass="4712">MRSAPGVWYTGGNYEKIYLLVGVVSLTVYSIATRYEQIMNAP</sequence>
<accession>C6LB28</accession>
<evidence type="ECO:0000313" key="2">
    <source>
        <dbReference type="EMBL" id="EET62159.1"/>
    </source>
</evidence>
<comment type="caution">
    <text evidence="2">The sequence shown here is derived from an EMBL/GenBank/DDBJ whole genome shotgun (WGS) entry which is preliminary data.</text>
</comment>
<reference evidence="2" key="1">
    <citation type="submission" date="2009-07" db="EMBL/GenBank/DDBJ databases">
        <authorList>
            <person name="Weinstock G."/>
            <person name="Sodergren E."/>
            <person name="Clifton S."/>
            <person name="Fulton L."/>
            <person name="Fulton B."/>
            <person name="Courtney L."/>
            <person name="Fronick C."/>
            <person name="Harrison M."/>
            <person name="Strong C."/>
            <person name="Farmer C."/>
            <person name="Delahaunty K."/>
            <person name="Markovic C."/>
            <person name="Hall O."/>
            <person name="Minx P."/>
            <person name="Tomlinson C."/>
            <person name="Mitreva M."/>
            <person name="Nelson J."/>
            <person name="Hou S."/>
            <person name="Wollam A."/>
            <person name="Pepin K.H."/>
            <person name="Johnson M."/>
            <person name="Bhonagiri V."/>
            <person name="Nash W.E."/>
            <person name="Warren W."/>
            <person name="Chinwalla A."/>
            <person name="Mardis E.R."/>
            <person name="Wilson R.K."/>
        </authorList>
    </citation>
    <scope>NUCLEOTIDE SEQUENCE [LARGE SCALE GENOMIC DNA]</scope>
    <source>
        <strain evidence="2">DSM 14469</strain>
    </source>
</reference>
<dbReference type="EMBL" id="ACCL02000003">
    <property type="protein sequence ID" value="EET62159.1"/>
    <property type="molecule type" value="Genomic_DNA"/>
</dbReference>
<name>C6LB28_9FIRM</name>
<gene>
    <name evidence="2" type="ORF">BRYFOR_05823</name>
</gene>
<keyword evidence="1" id="KW-0812">Transmembrane</keyword>
<keyword evidence="3" id="KW-1185">Reference proteome</keyword>
<evidence type="ECO:0000256" key="1">
    <source>
        <dbReference type="SAM" id="Phobius"/>
    </source>
</evidence>
<protein>
    <submittedName>
        <fullName evidence="2">Uncharacterized protein</fullName>
    </submittedName>
</protein>
<dbReference type="AlphaFoldDB" id="C6LB28"/>
<dbReference type="Proteomes" id="UP000005561">
    <property type="component" value="Unassembled WGS sequence"/>
</dbReference>
<keyword evidence="1" id="KW-0472">Membrane</keyword>
<keyword evidence="1" id="KW-1133">Transmembrane helix</keyword>